<proteinExistence type="predicted"/>
<name>K9GVF4_9PROT</name>
<dbReference type="EMBL" id="ANHY01000010">
    <property type="protein sequence ID" value="EKV29970.1"/>
    <property type="molecule type" value="Genomic_DNA"/>
</dbReference>
<dbReference type="Proteomes" id="UP000009881">
    <property type="component" value="Unassembled WGS sequence"/>
</dbReference>
<sequence length="49" mass="5538">MTHDDVPPGGAVMALGDETLAGLRKREKRAVVGWEIWGWGGDDVMRWWE</sequence>
<organism evidence="1 2">
    <name type="scientific">Caenispirillum salinarum AK4</name>
    <dbReference type="NCBI Taxonomy" id="1238182"/>
    <lineage>
        <taxon>Bacteria</taxon>
        <taxon>Pseudomonadati</taxon>
        <taxon>Pseudomonadota</taxon>
        <taxon>Alphaproteobacteria</taxon>
        <taxon>Rhodospirillales</taxon>
        <taxon>Novispirillaceae</taxon>
        <taxon>Caenispirillum</taxon>
    </lineage>
</organism>
<evidence type="ECO:0000313" key="2">
    <source>
        <dbReference type="Proteomes" id="UP000009881"/>
    </source>
</evidence>
<reference evidence="1 2" key="1">
    <citation type="journal article" date="2013" name="Genome Announc.">
        <title>Draft Genome Sequence of an Alphaproteobacterium, Caenispirillum salinarum AK4(T), Isolated from a Solar Saltern.</title>
        <authorList>
            <person name="Khatri I."/>
            <person name="Singh A."/>
            <person name="Korpole S."/>
            <person name="Pinnaka A.K."/>
            <person name="Subramanian S."/>
        </authorList>
    </citation>
    <scope>NUCLEOTIDE SEQUENCE [LARGE SCALE GENOMIC DNA]</scope>
    <source>
        <strain evidence="1 2">AK4</strain>
    </source>
</reference>
<accession>K9GVF4</accession>
<protein>
    <submittedName>
        <fullName evidence="1">Uncharacterized protein</fullName>
    </submittedName>
</protein>
<gene>
    <name evidence="1" type="ORF">C882_0051</name>
</gene>
<keyword evidence="2" id="KW-1185">Reference proteome</keyword>
<dbReference type="AlphaFoldDB" id="K9GVF4"/>
<evidence type="ECO:0000313" key="1">
    <source>
        <dbReference type="EMBL" id="EKV29970.1"/>
    </source>
</evidence>
<comment type="caution">
    <text evidence="1">The sequence shown here is derived from an EMBL/GenBank/DDBJ whole genome shotgun (WGS) entry which is preliminary data.</text>
</comment>